<evidence type="ECO:0000313" key="2">
    <source>
        <dbReference type="EMBL" id="RSU13898.1"/>
    </source>
</evidence>
<evidence type="ECO:0000313" key="3">
    <source>
        <dbReference type="Proteomes" id="UP000286773"/>
    </source>
</evidence>
<feature type="transmembrane region" description="Helical" evidence="1">
    <location>
        <begin position="199"/>
        <end position="223"/>
    </location>
</feature>
<dbReference type="Proteomes" id="UP000286773">
    <property type="component" value="Unassembled WGS sequence"/>
</dbReference>
<feature type="transmembrane region" description="Helical" evidence="1">
    <location>
        <begin position="411"/>
        <end position="435"/>
    </location>
</feature>
<feature type="transmembrane region" description="Helical" evidence="1">
    <location>
        <begin position="229"/>
        <end position="253"/>
    </location>
</feature>
<gene>
    <name evidence="2" type="ORF">CBF27_03075</name>
</gene>
<keyword evidence="1" id="KW-0472">Membrane</keyword>
<feature type="transmembrane region" description="Helical" evidence="1">
    <location>
        <begin position="441"/>
        <end position="466"/>
    </location>
</feature>
<feature type="transmembrane region" description="Helical" evidence="1">
    <location>
        <begin position="169"/>
        <end position="187"/>
    </location>
</feature>
<dbReference type="OrthoDB" id="1710898at2"/>
<feature type="transmembrane region" description="Helical" evidence="1">
    <location>
        <begin position="324"/>
        <end position="345"/>
    </location>
</feature>
<feature type="transmembrane region" description="Helical" evidence="1">
    <location>
        <begin position="501"/>
        <end position="523"/>
    </location>
</feature>
<comment type="caution">
    <text evidence="2">The sequence shown here is derived from an EMBL/GenBank/DDBJ whole genome shotgun (WGS) entry which is preliminary data.</text>
</comment>
<feature type="transmembrane region" description="Helical" evidence="1">
    <location>
        <begin position="140"/>
        <end position="163"/>
    </location>
</feature>
<feature type="transmembrane region" description="Helical" evidence="1">
    <location>
        <begin position="365"/>
        <end position="390"/>
    </location>
</feature>
<organism evidence="2 3">
    <name type="scientific">Vagococcus acidifermentans</name>
    <dbReference type="NCBI Taxonomy" id="564710"/>
    <lineage>
        <taxon>Bacteria</taxon>
        <taxon>Bacillati</taxon>
        <taxon>Bacillota</taxon>
        <taxon>Bacilli</taxon>
        <taxon>Lactobacillales</taxon>
        <taxon>Enterococcaceae</taxon>
        <taxon>Vagococcus</taxon>
    </lineage>
</organism>
<keyword evidence="1" id="KW-0812">Transmembrane</keyword>
<feature type="transmembrane region" description="Helical" evidence="1">
    <location>
        <begin position="27"/>
        <end position="48"/>
    </location>
</feature>
<feature type="transmembrane region" description="Helical" evidence="1">
    <location>
        <begin position="55"/>
        <end position="83"/>
    </location>
</feature>
<feature type="transmembrane region" description="Helical" evidence="1">
    <location>
        <begin position="95"/>
        <end position="119"/>
    </location>
</feature>
<dbReference type="EMBL" id="NGKC01000002">
    <property type="protein sequence ID" value="RSU13898.1"/>
    <property type="molecule type" value="Genomic_DNA"/>
</dbReference>
<keyword evidence="1" id="KW-1133">Transmembrane helix</keyword>
<dbReference type="AlphaFoldDB" id="A0A430B0Q1"/>
<dbReference type="RefSeq" id="WP_126812305.1">
    <property type="nucleotide sequence ID" value="NZ_NGKC01000002.1"/>
</dbReference>
<name>A0A430B0Q1_9ENTE</name>
<accession>A0A430B0Q1</accession>
<evidence type="ECO:0000256" key="1">
    <source>
        <dbReference type="SAM" id="Phobius"/>
    </source>
</evidence>
<reference evidence="2 3" key="1">
    <citation type="submission" date="2017-05" db="EMBL/GenBank/DDBJ databases">
        <title>Vagococcus spp. assemblies.</title>
        <authorList>
            <person name="Gulvik C.A."/>
        </authorList>
    </citation>
    <scope>NUCLEOTIDE SEQUENCE [LARGE SCALE GENOMIC DNA]</scope>
    <source>
        <strain evidence="2 3">LMG 24798</strain>
    </source>
</reference>
<proteinExistence type="predicted"/>
<sequence length="535" mass="61356">MIQAVKSAFSMYWLFQKYSLRLFLNGLFYYLTRIPFIGKFVPLSMLVGDYRLKDVLFYFLLAGKIVLKIMFKFLWLFLCYFAAGKASFFSGERGIVSFIIWVLCVVFTGNFNEGLYYSIDTKQYHFMSNFHVTGHFFSRDYHLLESASDLVAYVPAFLVFIFFFNWPVWSLPLAAVLYLGMVSWGLYVNRKCYEVRWSFLLKGSSSIGMLLAAVGLGYLLLVAKETTSIMVLAGLIAAFLLSGVGAYLLFAYAHEEEFVRKLKHASTKAAATVEKAKTQKYFSDGLSMHKKMTISENTYDHLRGSGYLNALLFSRYRKTLVKGAGIRVGTVLIVGLIILIVSLFIPFDADFEKSLTNMLPSMFFFLYLISLGKKIVQTLFISCDSSMLSYPFYREKEAILKGFFYRFYKILLYNGLTTLTVLLMVLLINAVNQFILSWQFIGTFTLLIISLTILFSFHELFVYYMLQPFTSKLEVANPIYKIVDGLFYLFAYLNMQINTASLTYALIISGVALCYFIVGILIIRRFAPKTFVYKG</sequence>
<keyword evidence="3" id="KW-1185">Reference proteome</keyword>
<protein>
    <submittedName>
        <fullName evidence="2">Uncharacterized protein</fullName>
    </submittedName>
</protein>